<dbReference type="Gene3D" id="2.130.10.130">
    <property type="entry name" value="Integrin alpha, N-terminal"/>
    <property type="match status" value="1"/>
</dbReference>
<dbReference type="InterPro" id="IPR028994">
    <property type="entry name" value="Integrin_alpha_N"/>
</dbReference>
<dbReference type="AlphaFoldDB" id="A0A370DFF0"/>
<proteinExistence type="predicted"/>
<sequence length="116" mass="12297">MIVHLKAVLRLVSSQLHLGFFANGDVNNKWLPVFSLAIAILILPLTVNADFADEIKLMASDGASQDQFGWSISISGDTAIVGAPVVDTNGAAYIFVRDPGTGAWTQQKKLLATNGA</sequence>
<gene>
    <name evidence="3" type="ORF">DIZ78_13965</name>
</gene>
<keyword evidence="2" id="KW-1133">Transmembrane helix</keyword>
<reference evidence="3 4" key="1">
    <citation type="journal article" date="2018" name="ISME J.">
        <title>Endosymbiont genomes yield clues of tubeworm success.</title>
        <authorList>
            <person name="Li Y."/>
            <person name="Liles M.R."/>
            <person name="Halanych K.M."/>
        </authorList>
    </citation>
    <scope>NUCLEOTIDE SEQUENCE [LARGE SCALE GENOMIC DNA]</scope>
    <source>
        <strain evidence="3">A1462</strain>
    </source>
</reference>
<evidence type="ECO:0000313" key="3">
    <source>
        <dbReference type="EMBL" id="RDH83611.1"/>
    </source>
</evidence>
<dbReference type="Pfam" id="PF14312">
    <property type="entry name" value="FG-GAP_2"/>
    <property type="match status" value="1"/>
</dbReference>
<evidence type="ECO:0000256" key="2">
    <source>
        <dbReference type="SAM" id="Phobius"/>
    </source>
</evidence>
<keyword evidence="2" id="KW-0812">Transmembrane</keyword>
<dbReference type="InterPro" id="IPR013517">
    <property type="entry name" value="FG-GAP"/>
</dbReference>
<evidence type="ECO:0000313" key="4">
    <source>
        <dbReference type="Proteomes" id="UP000254771"/>
    </source>
</evidence>
<name>A0A370DFF0_9GAMM</name>
<keyword evidence="2" id="KW-0472">Membrane</keyword>
<dbReference type="EMBL" id="QFXE01000018">
    <property type="protein sequence ID" value="RDH83611.1"/>
    <property type="molecule type" value="Genomic_DNA"/>
</dbReference>
<keyword evidence="4" id="KW-1185">Reference proteome</keyword>
<protein>
    <submittedName>
        <fullName evidence="3">Uncharacterized protein</fullName>
    </submittedName>
</protein>
<accession>A0A370DFF0</accession>
<comment type="caution">
    <text evidence="3">The sequence shown here is derived from an EMBL/GenBank/DDBJ whole genome shotgun (WGS) entry which is preliminary data.</text>
</comment>
<feature type="transmembrane region" description="Helical" evidence="2">
    <location>
        <begin position="30"/>
        <end position="49"/>
    </location>
</feature>
<organism evidence="3 4">
    <name type="scientific">endosymbiont of Escarpia spicata</name>
    <dbReference type="NCBI Taxonomy" id="2200908"/>
    <lineage>
        <taxon>Bacteria</taxon>
        <taxon>Pseudomonadati</taxon>
        <taxon>Pseudomonadota</taxon>
        <taxon>Gammaproteobacteria</taxon>
        <taxon>sulfur-oxidizing symbionts</taxon>
    </lineage>
</organism>
<dbReference type="PANTHER" id="PTHR36220:SF1">
    <property type="entry name" value="GAMMA TUBULIN COMPLEX COMPONENT C-TERMINAL DOMAIN-CONTAINING PROTEIN"/>
    <property type="match status" value="1"/>
</dbReference>
<evidence type="ECO:0000256" key="1">
    <source>
        <dbReference type="ARBA" id="ARBA00022729"/>
    </source>
</evidence>
<dbReference type="PANTHER" id="PTHR36220">
    <property type="entry name" value="UNNAMED PRODUCT"/>
    <property type="match status" value="1"/>
</dbReference>
<dbReference type="Proteomes" id="UP000254771">
    <property type="component" value="Unassembled WGS sequence"/>
</dbReference>
<keyword evidence="1" id="KW-0732">Signal</keyword>